<evidence type="ECO:0000256" key="1">
    <source>
        <dbReference type="ARBA" id="ARBA00022741"/>
    </source>
</evidence>
<dbReference type="Pfam" id="PF13538">
    <property type="entry name" value="UvrD_C_2"/>
    <property type="match status" value="1"/>
</dbReference>
<evidence type="ECO:0000256" key="3">
    <source>
        <dbReference type="ARBA" id="ARBA00022806"/>
    </source>
</evidence>
<evidence type="ECO:0000313" key="8">
    <source>
        <dbReference type="Proteomes" id="UP000238358"/>
    </source>
</evidence>
<keyword evidence="2 5" id="KW-0378">Hydrolase</keyword>
<dbReference type="EMBL" id="CP027569">
    <property type="protein sequence ID" value="AVO27909.1"/>
    <property type="molecule type" value="Genomic_DNA"/>
</dbReference>
<sequence>MSLSPVQQKIVDASGNLIVSASAGTGKTHTMVAKIAKDLEENHSHKVIAAITFTVKAAKEIRERLNLDVSDSFIGTNNSFAIEEIIKPFARDVYGCEFKADMNTDYSIKKEKFQECLEYLRTTKTICAYRNSKENFVFALALEIVRKSRACRLFLQSKYFKIYVDEYQDCDKTMNEFFMYLCNQLHIEFFIVGDEKQSIYMWRGAYPDAFKRILEMLNFHHSVLRENYRSCQQIQNYSNLLSKETSSLYKPSLDKSAIVLLLTKLKDWPSMVGRFFNSDMTCALLRYKRDDAKRGADALSEAGVPFTFIPRPPISDITTDASWLYNAIAQYCIIPKYSIYDFVDEIPEESIGDRHIISFLNKRLSSIKEDLETENNDGIIKDVEQIALYFGYQILADHIQDMIKTIKNEEYHPAFNMENLKHISITFHSSKGLEFDQVILFANDYTLSQESDIYNHYVAVTRAKSKLIIVQITDSDKWKGELYWENLNRLFQRHSGVTAESVMTILKTD</sequence>
<keyword evidence="3 5" id="KW-0347">Helicase</keyword>
<dbReference type="OrthoDB" id="9810135at2"/>
<evidence type="ECO:0000256" key="2">
    <source>
        <dbReference type="ARBA" id="ARBA00022801"/>
    </source>
</evidence>
<gene>
    <name evidence="7" type="ORF">C6Y28_09920</name>
</gene>
<accession>A0A2S0M937</accession>
<dbReference type="AlphaFoldDB" id="A0A2S0M937"/>
<dbReference type="CDD" id="cd17932">
    <property type="entry name" value="DEXQc_UvrD"/>
    <property type="match status" value="1"/>
</dbReference>
<dbReference type="InterPro" id="IPR027785">
    <property type="entry name" value="UvrD-like_helicase_C"/>
</dbReference>
<dbReference type="GO" id="GO:0016787">
    <property type="term" value="F:hydrolase activity"/>
    <property type="evidence" value="ECO:0007669"/>
    <property type="project" value="UniProtKB-UniRule"/>
</dbReference>
<reference evidence="7 8" key="1">
    <citation type="journal article" date="2018" name="Genome Announc.">
        <title>Complete genomes of two Megasphaera elsdenii strains, NCIMB 702410 and ATCC 25940.</title>
        <authorList>
            <person name="Hatmaker E.A."/>
            <person name="O'Dell K."/>
            <person name="Riley L.A."/>
            <person name="Klingeman D.M."/>
            <person name="Guss A.M."/>
        </authorList>
    </citation>
    <scope>NUCLEOTIDE SEQUENCE [LARGE SCALE GENOMIC DNA]</scope>
    <source>
        <strain evidence="7 8">NCIMB702410</strain>
    </source>
</reference>
<keyword evidence="1 5" id="KW-0547">Nucleotide-binding</keyword>
<dbReference type="InterPro" id="IPR027417">
    <property type="entry name" value="P-loop_NTPase"/>
</dbReference>
<dbReference type="GO" id="GO:0005524">
    <property type="term" value="F:ATP binding"/>
    <property type="evidence" value="ECO:0007669"/>
    <property type="project" value="UniProtKB-UniRule"/>
</dbReference>
<dbReference type="GO" id="GO:0043138">
    <property type="term" value="F:3'-5' DNA helicase activity"/>
    <property type="evidence" value="ECO:0007669"/>
    <property type="project" value="TreeGrafter"/>
</dbReference>
<dbReference type="PANTHER" id="PTHR11070">
    <property type="entry name" value="UVRD / RECB / PCRA DNA HELICASE FAMILY MEMBER"/>
    <property type="match status" value="1"/>
</dbReference>
<dbReference type="PROSITE" id="PS51198">
    <property type="entry name" value="UVRD_HELICASE_ATP_BIND"/>
    <property type="match status" value="1"/>
</dbReference>
<evidence type="ECO:0000313" key="7">
    <source>
        <dbReference type="EMBL" id="AVO27909.1"/>
    </source>
</evidence>
<dbReference type="SUPFAM" id="SSF52540">
    <property type="entry name" value="P-loop containing nucleoside triphosphate hydrolases"/>
    <property type="match status" value="1"/>
</dbReference>
<proteinExistence type="predicted"/>
<dbReference type="Proteomes" id="UP000238358">
    <property type="component" value="Chromosome"/>
</dbReference>
<evidence type="ECO:0000256" key="4">
    <source>
        <dbReference type="ARBA" id="ARBA00022840"/>
    </source>
</evidence>
<name>A0A2S0M937_MEGEL</name>
<dbReference type="RefSeq" id="WP_027895648.1">
    <property type="nucleotide sequence ID" value="NZ_CP027569.1"/>
</dbReference>
<evidence type="ECO:0000256" key="5">
    <source>
        <dbReference type="PROSITE-ProRule" id="PRU00560"/>
    </source>
</evidence>
<feature type="binding site" evidence="5">
    <location>
        <begin position="21"/>
        <end position="28"/>
    </location>
    <ligand>
        <name>ATP</name>
        <dbReference type="ChEBI" id="CHEBI:30616"/>
    </ligand>
</feature>
<dbReference type="GO" id="GO:0003677">
    <property type="term" value="F:DNA binding"/>
    <property type="evidence" value="ECO:0007669"/>
    <property type="project" value="InterPro"/>
</dbReference>
<dbReference type="PANTHER" id="PTHR11070:SF2">
    <property type="entry name" value="ATP-DEPENDENT DNA HELICASE SRS2"/>
    <property type="match status" value="1"/>
</dbReference>
<dbReference type="InterPro" id="IPR014016">
    <property type="entry name" value="UvrD-like_ATP-bd"/>
</dbReference>
<organism evidence="7 8">
    <name type="scientific">Megasphaera elsdenii</name>
    <dbReference type="NCBI Taxonomy" id="907"/>
    <lineage>
        <taxon>Bacteria</taxon>
        <taxon>Bacillati</taxon>
        <taxon>Bacillota</taxon>
        <taxon>Negativicutes</taxon>
        <taxon>Veillonellales</taxon>
        <taxon>Veillonellaceae</taxon>
        <taxon>Megasphaera</taxon>
    </lineage>
</organism>
<evidence type="ECO:0000259" key="6">
    <source>
        <dbReference type="PROSITE" id="PS51198"/>
    </source>
</evidence>
<keyword evidence="4 5" id="KW-0067">ATP-binding</keyword>
<dbReference type="GO" id="GO:0000725">
    <property type="term" value="P:recombinational repair"/>
    <property type="evidence" value="ECO:0007669"/>
    <property type="project" value="TreeGrafter"/>
</dbReference>
<dbReference type="Gene3D" id="3.40.50.300">
    <property type="entry name" value="P-loop containing nucleotide triphosphate hydrolases"/>
    <property type="match status" value="2"/>
</dbReference>
<protein>
    <submittedName>
        <fullName evidence="7">ATP-dependent helicase</fullName>
    </submittedName>
</protein>
<feature type="domain" description="UvrD-like helicase ATP-binding" evidence="6">
    <location>
        <begin position="1"/>
        <end position="231"/>
    </location>
</feature>
<dbReference type="InterPro" id="IPR000212">
    <property type="entry name" value="DNA_helicase_UvrD/REP"/>
</dbReference>
<dbReference type="Pfam" id="PF13245">
    <property type="entry name" value="AAA_19"/>
    <property type="match status" value="1"/>
</dbReference>